<gene>
    <name evidence="1" type="ORF">S01H1_29246</name>
</gene>
<reference evidence="1" key="1">
    <citation type="journal article" date="2014" name="Front. Microbiol.">
        <title>High frequency of phylogenetically diverse reductive dehalogenase-homologous genes in deep subseafloor sedimentary metagenomes.</title>
        <authorList>
            <person name="Kawai M."/>
            <person name="Futagami T."/>
            <person name="Toyoda A."/>
            <person name="Takaki Y."/>
            <person name="Nishi S."/>
            <person name="Hori S."/>
            <person name="Arai W."/>
            <person name="Tsubouchi T."/>
            <person name="Morono Y."/>
            <person name="Uchiyama I."/>
            <person name="Ito T."/>
            <person name="Fujiyama A."/>
            <person name="Inagaki F."/>
            <person name="Takami H."/>
        </authorList>
    </citation>
    <scope>NUCLEOTIDE SEQUENCE</scope>
    <source>
        <strain evidence="1">Expedition CK06-06</strain>
    </source>
</reference>
<dbReference type="Gene3D" id="3.40.50.720">
    <property type="entry name" value="NAD(P)-binding Rossmann-like Domain"/>
    <property type="match status" value="2"/>
</dbReference>
<name>X0UJM7_9ZZZZ</name>
<evidence type="ECO:0000313" key="1">
    <source>
        <dbReference type="EMBL" id="GAF88715.1"/>
    </source>
</evidence>
<proteinExistence type="predicted"/>
<dbReference type="EMBL" id="BARS01017921">
    <property type="protein sequence ID" value="GAF88715.1"/>
    <property type="molecule type" value="Genomic_DNA"/>
</dbReference>
<organism evidence="1">
    <name type="scientific">marine sediment metagenome</name>
    <dbReference type="NCBI Taxonomy" id="412755"/>
    <lineage>
        <taxon>unclassified sequences</taxon>
        <taxon>metagenomes</taxon>
        <taxon>ecological metagenomes</taxon>
    </lineage>
</organism>
<dbReference type="AlphaFoldDB" id="X0UJM7"/>
<evidence type="ECO:0008006" key="2">
    <source>
        <dbReference type="Google" id="ProtNLM"/>
    </source>
</evidence>
<comment type="caution">
    <text evidence="1">The sequence shown here is derived from an EMBL/GenBank/DDBJ whole genome shotgun (WGS) entry which is preliminary data.</text>
</comment>
<feature type="non-terminal residue" evidence="1">
    <location>
        <position position="1"/>
    </location>
</feature>
<accession>X0UJM7</accession>
<sequence>LWDMPNVIISPHSASTADSENWKLTDLFCDNLLRYLDGKDLRNVLNKKTLY</sequence>
<protein>
    <recommendedName>
        <fullName evidence="2">D-isomer specific 2-hydroxyacid dehydrogenase NAD-binding domain-containing protein</fullName>
    </recommendedName>
</protein>